<reference evidence="3 4" key="1">
    <citation type="journal article" date="2020" name="Genome Biol. Evol.">
        <title>Comparative genomics of Sclerotiniaceae.</title>
        <authorList>
            <person name="Valero Jimenez C.A."/>
            <person name="Steentjes M."/>
            <person name="Scholten O.E."/>
            <person name="Van Kan J.A.L."/>
        </authorList>
    </citation>
    <scope>NUCLEOTIDE SEQUENCE [LARGE SCALE GENOMIC DNA]</scope>
    <source>
        <strain evidence="3 4">B1</strain>
    </source>
</reference>
<feature type="signal peptide" evidence="2">
    <location>
        <begin position="1"/>
        <end position="21"/>
    </location>
</feature>
<comment type="caution">
    <text evidence="3">The sequence shown here is derived from an EMBL/GenBank/DDBJ whole genome shotgun (WGS) entry which is preliminary data.</text>
</comment>
<evidence type="ECO:0000313" key="4">
    <source>
        <dbReference type="Proteomes" id="UP000783213"/>
    </source>
</evidence>
<dbReference type="RefSeq" id="XP_038813333.1">
    <property type="nucleotide sequence ID" value="XM_038950804.1"/>
</dbReference>
<accession>A0ABQ7IVW8</accession>
<feature type="region of interest" description="Disordered" evidence="1">
    <location>
        <begin position="300"/>
        <end position="330"/>
    </location>
</feature>
<name>A0ABQ7IVW8_9HELO</name>
<dbReference type="GeneID" id="62229958"/>
<dbReference type="Proteomes" id="UP000783213">
    <property type="component" value="Unassembled WGS sequence"/>
</dbReference>
<evidence type="ECO:0000256" key="1">
    <source>
        <dbReference type="SAM" id="MobiDB-lite"/>
    </source>
</evidence>
<evidence type="ECO:0000256" key="2">
    <source>
        <dbReference type="SAM" id="SignalP"/>
    </source>
</evidence>
<dbReference type="EMBL" id="RCSX01000005">
    <property type="protein sequence ID" value="KAF7935139.1"/>
    <property type="molecule type" value="Genomic_DNA"/>
</dbReference>
<organism evidence="3 4">
    <name type="scientific">Botrytis deweyae</name>
    <dbReference type="NCBI Taxonomy" id="2478750"/>
    <lineage>
        <taxon>Eukaryota</taxon>
        <taxon>Fungi</taxon>
        <taxon>Dikarya</taxon>
        <taxon>Ascomycota</taxon>
        <taxon>Pezizomycotina</taxon>
        <taxon>Leotiomycetes</taxon>
        <taxon>Helotiales</taxon>
        <taxon>Sclerotiniaceae</taxon>
        <taxon>Botrytis</taxon>
    </lineage>
</organism>
<feature type="chain" id="PRO_5045793653" evidence="2">
    <location>
        <begin position="22"/>
        <end position="330"/>
    </location>
</feature>
<gene>
    <name evidence="3" type="ORF">EAE98_003184</name>
</gene>
<sequence>MFHFTTTIILAILCLAKPSLSRPIPRNEKEELIDINIQLIPGLDIGVNVGCGDNIVDVNLNSIHLPLIPCTNTQKSISTTGVMLPLIGRDTKSKPVELPTLPNSTGRVKAIDSSIRSLPSTSASTSIIISEFIGPITATDSLTPKSSIVSKSTPIKIDSRRLHTHHRTLAANPPPTIFIEPIPTSTNLPKIKHTHHRLTKTSKAIQYTSVHPHPLPAQTLIKRLGTTTESLTVDSHTAKPISTWNSPPQTRVSIIPLNSVSREKTTLVTKASGSSSIRRATWHPPAETLYPPVVERGAPDKGWKRTTRWHPSAESSYPPVVDRGFPNKDW</sequence>
<evidence type="ECO:0000313" key="3">
    <source>
        <dbReference type="EMBL" id="KAF7935139.1"/>
    </source>
</evidence>
<keyword evidence="4" id="KW-1185">Reference proteome</keyword>
<keyword evidence="2" id="KW-0732">Signal</keyword>
<proteinExistence type="predicted"/>
<protein>
    <submittedName>
        <fullName evidence="3">Uncharacterized protein</fullName>
    </submittedName>
</protein>